<dbReference type="HAMAP" id="MF_01217">
    <property type="entry name" value="Acyl_carrier"/>
    <property type="match status" value="1"/>
</dbReference>
<comment type="function">
    <text evidence="7 9">Carrier of the growing fatty acid chain in fatty acid biosynthesis.</text>
</comment>
<evidence type="ECO:0000259" key="10">
    <source>
        <dbReference type="PROSITE" id="PS50075"/>
    </source>
</evidence>
<protein>
    <recommendedName>
        <fullName evidence="7 8">Acyl carrier protein</fullName>
        <shortName evidence="7">ACP</shortName>
    </recommendedName>
</protein>
<dbReference type="GO" id="GO:0000035">
    <property type="term" value="F:acyl binding"/>
    <property type="evidence" value="ECO:0007669"/>
    <property type="project" value="TreeGrafter"/>
</dbReference>
<dbReference type="SUPFAM" id="SSF47336">
    <property type="entry name" value="ACP-like"/>
    <property type="match status" value="1"/>
</dbReference>
<dbReference type="PROSITE" id="PS00012">
    <property type="entry name" value="PHOSPHOPANTETHEINE"/>
    <property type="match status" value="1"/>
</dbReference>
<feature type="modified residue" description="O-(pantetheine 4'-phosphoryl)serine" evidence="7">
    <location>
        <position position="35"/>
    </location>
</feature>
<dbReference type="Proteomes" id="UP000178943">
    <property type="component" value="Unassembled WGS sequence"/>
</dbReference>
<keyword evidence="5 7" id="KW-0443">Lipid metabolism</keyword>
<comment type="PTM">
    <text evidence="9">4'-phosphopantetheine is transferred from CoA to a specific serine of apo-ACP by acpS.</text>
</comment>
<dbReference type="EMBL" id="MFGW01000183">
    <property type="protein sequence ID" value="OGF62244.1"/>
    <property type="molecule type" value="Genomic_DNA"/>
</dbReference>
<sequence length="78" mass="8767">MEIEEKVKSLVVDKLKVDAEQVRLDSKFNDLGADSLETMDLIMAFEDAFQITIEDQDMAKITTVGEAIDFIKQKKATA</sequence>
<comment type="similarity">
    <text evidence="7">Belongs to the acyl carrier protein (ACP) family.</text>
</comment>
<keyword evidence="1 7" id="KW-0596">Phosphopantetheine</keyword>
<dbReference type="STRING" id="1817863.A2Y62_14055"/>
<comment type="subcellular location">
    <subcellularLocation>
        <location evidence="7">Cytoplasm</location>
    </subcellularLocation>
</comment>
<evidence type="ECO:0000256" key="9">
    <source>
        <dbReference type="RuleBase" id="RU003545"/>
    </source>
</evidence>
<dbReference type="NCBIfam" id="NF002148">
    <property type="entry name" value="PRK00982.1-2"/>
    <property type="match status" value="1"/>
</dbReference>
<dbReference type="NCBIfam" id="NF002150">
    <property type="entry name" value="PRK00982.1-4"/>
    <property type="match status" value="1"/>
</dbReference>
<evidence type="ECO:0000256" key="6">
    <source>
        <dbReference type="ARBA" id="ARBA00023160"/>
    </source>
</evidence>
<dbReference type="GO" id="GO:0005829">
    <property type="term" value="C:cytosol"/>
    <property type="evidence" value="ECO:0007669"/>
    <property type="project" value="TreeGrafter"/>
</dbReference>
<evidence type="ECO:0000256" key="3">
    <source>
        <dbReference type="ARBA" id="ARBA00022553"/>
    </source>
</evidence>
<dbReference type="GO" id="GO:0016020">
    <property type="term" value="C:membrane"/>
    <property type="evidence" value="ECO:0007669"/>
    <property type="project" value="GOC"/>
</dbReference>
<dbReference type="InterPro" id="IPR006162">
    <property type="entry name" value="Ppantetheine_attach_site"/>
</dbReference>
<evidence type="ECO:0000313" key="11">
    <source>
        <dbReference type="EMBL" id="OGF62244.1"/>
    </source>
</evidence>
<organism evidence="11 12">
    <name type="scientific">Candidatus Fischerbacteria bacterium RBG_13_37_8</name>
    <dbReference type="NCBI Taxonomy" id="1817863"/>
    <lineage>
        <taxon>Bacteria</taxon>
        <taxon>Candidatus Fischeribacteriota</taxon>
    </lineage>
</organism>
<dbReference type="AlphaFoldDB" id="A0A1F5VFP6"/>
<dbReference type="PANTHER" id="PTHR20863:SF76">
    <property type="entry name" value="CARRIER DOMAIN-CONTAINING PROTEIN"/>
    <property type="match status" value="1"/>
</dbReference>
<comment type="pathway">
    <text evidence="7 9">Lipid metabolism; fatty acid biosynthesis.</text>
</comment>
<dbReference type="InterPro" id="IPR036736">
    <property type="entry name" value="ACP-like_sf"/>
</dbReference>
<evidence type="ECO:0000313" key="12">
    <source>
        <dbReference type="Proteomes" id="UP000178943"/>
    </source>
</evidence>
<gene>
    <name evidence="7" type="primary">acpP</name>
    <name evidence="11" type="ORF">A2Y62_14055</name>
</gene>
<dbReference type="PROSITE" id="PS50075">
    <property type="entry name" value="CARRIER"/>
    <property type="match status" value="1"/>
</dbReference>
<proteinExistence type="inferred from homology"/>
<reference evidence="11 12" key="1">
    <citation type="journal article" date="2016" name="Nat. Commun.">
        <title>Thousands of microbial genomes shed light on interconnected biogeochemical processes in an aquifer system.</title>
        <authorList>
            <person name="Anantharaman K."/>
            <person name="Brown C.T."/>
            <person name="Hug L.A."/>
            <person name="Sharon I."/>
            <person name="Castelle C.J."/>
            <person name="Probst A.J."/>
            <person name="Thomas B.C."/>
            <person name="Singh A."/>
            <person name="Wilkins M.J."/>
            <person name="Karaoz U."/>
            <person name="Brodie E.L."/>
            <person name="Williams K.H."/>
            <person name="Hubbard S.S."/>
            <person name="Banfield J.F."/>
        </authorList>
    </citation>
    <scope>NUCLEOTIDE SEQUENCE [LARGE SCALE GENOMIC DNA]</scope>
</reference>
<accession>A0A1F5VFP6</accession>
<comment type="caution">
    <text evidence="11">The sequence shown here is derived from an EMBL/GenBank/DDBJ whole genome shotgun (WGS) entry which is preliminary data.</text>
</comment>
<keyword evidence="6 7" id="KW-0275">Fatty acid biosynthesis</keyword>
<dbReference type="Gene3D" id="1.10.1200.10">
    <property type="entry name" value="ACP-like"/>
    <property type="match status" value="1"/>
</dbReference>
<dbReference type="PANTHER" id="PTHR20863">
    <property type="entry name" value="ACYL CARRIER PROTEIN"/>
    <property type="match status" value="1"/>
</dbReference>
<dbReference type="GO" id="GO:0000036">
    <property type="term" value="F:acyl carrier activity"/>
    <property type="evidence" value="ECO:0007669"/>
    <property type="project" value="UniProtKB-UniRule"/>
</dbReference>
<dbReference type="InterPro" id="IPR003231">
    <property type="entry name" value="ACP"/>
</dbReference>
<dbReference type="NCBIfam" id="TIGR00517">
    <property type="entry name" value="acyl_carrier"/>
    <property type="match status" value="1"/>
</dbReference>
<name>A0A1F5VFP6_9BACT</name>
<evidence type="ECO:0000256" key="5">
    <source>
        <dbReference type="ARBA" id="ARBA00023098"/>
    </source>
</evidence>
<evidence type="ECO:0000256" key="4">
    <source>
        <dbReference type="ARBA" id="ARBA00022832"/>
    </source>
</evidence>
<keyword evidence="2 7" id="KW-0444">Lipid biosynthesis</keyword>
<dbReference type="Pfam" id="PF00550">
    <property type="entry name" value="PP-binding"/>
    <property type="match status" value="1"/>
</dbReference>
<feature type="domain" description="Carrier" evidence="10">
    <location>
        <begin position="1"/>
        <end position="75"/>
    </location>
</feature>
<evidence type="ECO:0000256" key="8">
    <source>
        <dbReference type="NCBIfam" id="TIGR00517"/>
    </source>
</evidence>
<dbReference type="GO" id="GO:0009245">
    <property type="term" value="P:lipid A biosynthetic process"/>
    <property type="evidence" value="ECO:0007669"/>
    <property type="project" value="TreeGrafter"/>
</dbReference>
<keyword evidence="3 7" id="KW-0597">Phosphoprotein</keyword>
<keyword evidence="7" id="KW-0963">Cytoplasm</keyword>
<dbReference type="InterPro" id="IPR009081">
    <property type="entry name" value="PP-bd_ACP"/>
</dbReference>
<keyword evidence="4 7" id="KW-0276">Fatty acid metabolism</keyword>
<evidence type="ECO:0000256" key="7">
    <source>
        <dbReference type="HAMAP-Rule" id="MF_01217"/>
    </source>
</evidence>
<evidence type="ECO:0000256" key="1">
    <source>
        <dbReference type="ARBA" id="ARBA00022450"/>
    </source>
</evidence>
<evidence type="ECO:0000256" key="2">
    <source>
        <dbReference type="ARBA" id="ARBA00022516"/>
    </source>
</evidence>
<comment type="PTM">
    <text evidence="7">4'-phosphopantetheine is transferred from CoA to a specific serine of apo-ACP by AcpS. This modification is essential for activity because fatty acids are bound in thioester linkage to the sulfhydryl of the prosthetic group.</text>
</comment>
<dbReference type="UniPathway" id="UPA00094"/>